<dbReference type="FunFam" id="3.40.50.720:FF:000468">
    <property type="entry name" value="Short-chain dehydrogenase, putative"/>
    <property type="match status" value="1"/>
</dbReference>
<keyword evidence="5" id="KW-0256">Endoplasmic reticulum</keyword>
<evidence type="ECO:0000256" key="7">
    <source>
        <dbReference type="ARBA" id="ARBA00022919"/>
    </source>
</evidence>
<evidence type="ECO:0000259" key="13">
    <source>
        <dbReference type="SMART" id="SM00822"/>
    </source>
</evidence>
<keyword evidence="15" id="KW-1185">Reference proteome</keyword>
<proteinExistence type="inferred from homology"/>
<dbReference type="PRINTS" id="PR00081">
    <property type="entry name" value="GDHRDH"/>
</dbReference>
<dbReference type="GO" id="GO:0005789">
    <property type="term" value="C:endoplasmic reticulum membrane"/>
    <property type="evidence" value="ECO:0007669"/>
    <property type="project" value="TreeGrafter"/>
</dbReference>
<dbReference type="Proteomes" id="UP000232323">
    <property type="component" value="Unassembled WGS sequence"/>
</dbReference>
<keyword evidence="12" id="KW-1133">Transmembrane helix</keyword>
<dbReference type="CDD" id="cd08939">
    <property type="entry name" value="KDSR-like_SDR_c"/>
    <property type="match status" value="1"/>
</dbReference>
<dbReference type="InterPro" id="IPR057326">
    <property type="entry name" value="KR_dom"/>
</dbReference>
<accession>A0A250X8J8</accession>
<keyword evidence="8" id="KW-0560">Oxidoreductase</keyword>
<evidence type="ECO:0000256" key="2">
    <source>
        <dbReference type="ARBA" id="ARBA00004760"/>
    </source>
</evidence>
<evidence type="ECO:0000256" key="10">
    <source>
        <dbReference type="ARBA" id="ARBA00026112"/>
    </source>
</evidence>
<dbReference type="PANTHER" id="PTHR43550">
    <property type="entry name" value="3-KETODIHYDROSPHINGOSINE REDUCTASE"/>
    <property type="match status" value="1"/>
</dbReference>
<reference evidence="14 15" key="1">
    <citation type="submission" date="2017-08" db="EMBL/GenBank/DDBJ databases">
        <title>Acidophilic green algal genome provides insights into adaptation to an acidic environment.</title>
        <authorList>
            <person name="Hirooka S."/>
            <person name="Hirose Y."/>
            <person name="Kanesaki Y."/>
            <person name="Higuchi S."/>
            <person name="Fujiwara T."/>
            <person name="Onuma R."/>
            <person name="Era A."/>
            <person name="Ohbayashi R."/>
            <person name="Uzuka A."/>
            <person name="Nozaki H."/>
            <person name="Yoshikawa H."/>
            <person name="Miyagishima S.Y."/>
        </authorList>
    </citation>
    <scope>NUCLEOTIDE SEQUENCE [LARGE SCALE GENOMIC DNA]</scope>
    <source>
        <strain evidence="14 15">NIES-2499</strain>
    </source>
</reference>
<dbReference type="OrthoDB" id="37659at2759"/>
<dbReference type="STRING" id="1157962.A0A250X8J8"/>
<evidence type="ECO:0000256" key="5">
    <source>
        <dbReference type="ARBA" id="ARBA00022824"/>
    </source>
</evidence>
<keyword evidence="7" id="KW-0746">Sphingolipid metabolism</keyword>
<dbReference type="GO" id="GO:0006666">
    <property type="term" value="P:3-keto-sphinganine metabolic process"/>
    <property type="evidence" value="ECO:0007669"/>
    <property type="project" value="InterPro"/>
</dbReference>
<gene>
    <name evidence="14" type="ORF">CEUSTIGMA_g6852.t1</name>
</gene>
<dbReference type="AlphaFoldDB" id="A0A250X8J8"/>
<evidence type="ECO:0000256" key="8">
    <source>
        <dbReference type="ARBA" id="ARBA00023002"/>
    </source>
</evidence>
<dbReference type="EMBL" id="BEGY01000042">
    <property type="protein sequence ID" value="GAX79411.1"/>
    <property type="molecule type" value="Genomic_DNA"/>
</dbReference>
<dbReference type="Gene3D" id="3.40.50.720">
    <property type="entry name" value="NAD(P)-binding Rossmann-like Domain"/>
    <property type="match status" value="1"/>
</dbReference>
<evidence type="ECO:0000256" key="9">
    <source>
        <dbReference type="ARBA" id="ARBA00023098"/>
    </source>
</evidence>
<evidence type="ECO:0000256" key="11">
    <source>
        <dbReference type="RuleBase" id="RU000363"/>
    </source>
</evidence>
<keyword evidence="12" id="KW-0812">Transmembrane</keyword>
<dbReference type="Pfam" id="PF00106">
    <property type="entry name" value="adh_short"/>
    <property type="match status" value="1"/>
</dbReference>
<dbReference type="GO" id="GO:0047560">
    <property type="term" value="F:3-dehydrosphinganine reductase activity"/>
    <property type="evidence" value="ECO:0007669"/>
    <property type="project" value="UniProtKB-EC"/>
</dbReference>
<evidence type="ECO:0000256" key="12">
    <source>
        <dbReference type="SAM" id="Phobius"/>
    </source>
</evidence>
<comment type="similarity">
    <text evidence="11">Belongs to the short-chain dehydrogenases/reductases (SDR) family.</text>
</comment>
<evidence type="ECO:0000256" key="6">
    <source>
        <dbReference type="ARBA" id="ARBA00022857"/>
    </source>
</evidence>
<dbReference type="PANTHER" id="PTHR43550:SF3">
    <property type="entry name" value="3-KETODIHYDROSPHINGOSINE REDUCTASE"/>
    <property type="match status" value="1"/>
</dbReference>
<evidence type="ECO:0000256" key="1">
    <source>
        <dbReference type="ARBA" id="ARBA00004240"/>
    </source>
</evidence>
<dbReference type="InterPro" id="IPR020904">
    <property type="entry name" value="Sc_DH/Rdtase_CS"/>
</dbReference>
<keyword evidence="4" id="KW-0547">Nucleotide-binding</keyword>
<keyword evidence="12" id="KW-0472">Membrane</keyword>
<feature type="transmembrane region" description="Helical" evidence="12">
    <location>
        <begin position="264"/>
        <end position="284"/>
    </location>
</feature>
<comment type="pathway">
    <text evidence="3">Sphingolipid metabolism.</text>
</comment>
<dbReference type="InterPro" id="IPR036291">
    <property type="entry name" value="NAD(P)-bd_dom_sf"/>
</dbReference>
<evidence type="ECO:0000313" key="14">
    <source>
        <dbReference type="EMBL" id="GAX79411.1"/>
    </source>
</evidence>
<comment type="subcellular location">
    <subcellularLocation>
        <location evidence="1">Endoplasmic reticulum</location>
    </subcellularLocation>
</comment>
<name>A0A250X8J8_9CHLO</name>
<organism evidence="14 15">
    <name type="scientific">Chlamydomonas eustigma</name>
    <dbReference type="NCBI Taxonomy" id="1157962"/>
    <lineage>
        <taxon>Eukaryota</taxon>
        <taxon>Viridiplantae</taxon>
        <taxon>Chlorophyta</taxon>
        <taxon>core chlorophytes</taxon>
        <taxon>Chlorophyceae</taxon>
        <taxon>CS clade</taxon>
        <taxon>Chlamydomonadales</taxon>
        <taxon>Chlamydomonadaceae</taxon>
        <taxon>Chlamydomonas</taxon>
    </lineage>
</organism>
<dbReference type="InterPro" id="IPR045022">
    <property type="entry name" value="KDSR-like"/>
</dbReference>
<keyword evidence="6" id="KW-0521">NADP</keyword>
<dbReference type="PRINTS" id="PR00080">
    <property type="entry name" value="SDRFAMILY"/>
</dbReference>
<protein>
    <recommendedName>
        <fullName evidence="10">3-dehydrosphinganine reductase</fullName>
        <ecNumber evidence="10">1.1.1.102</ecNumber>
    </recommendedName>
</protein>
<sequence length="307" mass="33389">MTLNLSGQHVVITGGSEGIGLALAEEFVKAGSNVTIISRASTKLAAAELILNEAALKHKSNSFIFTQPADVTNLFQVQEAVKAAVDEIGPVDILICNAGSSTPGYFHEQGIEVFEQMMRLNYLGVVHTVKAVYEDMIKRNTGHICFISSTMALMGFTGYSAYAASKYAVRGFAECLRNEVQGSGVKVSIAFPPDTITPGFDVENRVKPIETSEISEGSKPFPAEQVARYIVKGLESGNSFHLPNPDFGLRIHAAATKGIVPRNIFLLLPEMLIGLIAPIIHFFYASFMDKIATKHASRRFSKFWNPS</sequence>
<evidence type="ECO:0000313" key="15">
    <source>
        <dbReference type="Proteomes" id="UP000232323"/>
    </source>
</evidence>
<comment type="caution">
    <text evidence="14">The sequence shown here is derived from an EMBL/GenBank/DDBJ whole genome shotgun (WGS) entry which is preliminary data.</text>
</comment>
<dbReference type="SMART" id="SM00822">
    <property type="entry name" value="PKS_KR"/>
    <property type="match status" value="1"/>
</dbReference>
<dbReference type="InterPro" id="IPR002347">
    <property type="entry name" value="SDR_fam"/>
</dbReference>
<dbReference type="SUPFAM" id="SSF51735">
    <property type="entry name" value="NAD(P)-binding Rossmann-fold domains"/>
    <property type="match status" value="1"/>
</dbReference>
<keyword evidence="9" id="KW-0443">Lipid metabolism</keyword>
<feature type="domain" description="Ketoreductase" evidence="13">
    <location>
        <begin position="8"/>
        <end position="194"/>
    </location>
</feature>
<comment type="pathway">
    <text evidence="2">Lipid metabolism; sphingolipid metabolism.</text>
</comment>
<evidence type="ECO:0000256" key="4">
    <source>
        <dbReference type="ARBA" id="ARBA00022741"/>
    </source>
</evidence>
<dbReference type="EC" id="1.1.1.102" evidence="10"/>
<dbReference type="GO" id="GO:0030148">
    <property type="term" value="P:sphingolipid biosynthetic process"/>
    <property type="evidence" value="ECO:0007669"/>
    <property type="project" value="InterPro"/>
</dbReference>
<dbReference type="PROSITE" id="PS00061">
    <property type="entry name" value="ADH_SHORT"/>
    <property type="match status" value="1"/>
</dbReference>
<evidence type="ECO:0000256" key="3">
    <source>
        <dbReference type="ARBA" id="ARBA00004991"/>
    </source>
</evidence>
<dbReference type="GO" id="GO:0000166">
    <property type="term" value="F:nucleotide binding"/>
    <property type="evidence" value="ECO:0007669"/>
    <property type="project" value="UniProtKB-KW"/>
</dbReference>